<dbReference type="Gene3D" id="3.30.70.270">
    <property type="match status" value="1"/>
</dbReference>
<dbReference type="PROSITE" id="PS50883">
    <property type="entry name" value="EAL"/>
    <property type="match status" value="1"/>
</dbReference>
<dbReference type="SMART" id="SM00052">
    <property type="entry name" value="EAL"/>
    <property type="match status" value="1"/>
</dbReference>
<proteinExistence type="predicted"/>
<protein>
    <submittedName>
        <fullName evidence="4">Bacteriophytochrome cph2</fullName>
    </submittedName>
</protein>
<gene>
    <name evidence="4" type="primary">cph2_1</name>
    <name evidence="4" type="ORF">NCTC12112_00633</name>
</gene>
<dbReference type="AlphaFoldDB" id="A0AAX2J8P4"/>
<dbReference type="Proteomes" id="UP000249008">
    <property type="component" value="Chromosome 1"/>
</dbReference>
<dbReference type="EMBL" id="LS483487">
    <property type="protein sequence ID" value="SQJ00312.1"/>
    <property type="molecule type" value="Genomic_DNA"/>
</dbReference>
<dbReference type="PROSITE" id="PS50887">
    <property type="entry name" value="GGDEF"/>
    <property type="match status" value="1"/>
</dbReference>
<dbReference type="InterPro" id="IPR050706">
    <property type="entry name" value="Cyclic-di-GMP_PDE-like"/>
</dbReference>
<dbReference type="GeneID" id="78455222"/>
<dbReference type="SUPFAM" id="SSF55073">
    <property type="entry name" value="Nucleotide cyclase"/>
    <property type="match status" value="1"/>
</dbReference>
<dbReference type="Pfam" id="PF00563">
    <property type="entry name" value="EAL"/>
    <property type="match status" value="1"/>
</dbReference>
<dbReference type="SMART" id="SM00267">
    <property type="entry name" value="GGDEF"/>
    <property type="match status" value="1"/>
</dbReference>
<organism evidence="4 5">
    <name type="scientific">Fusobacterium ulcerans</name>
    <dbReference type="NCBI Taxonomy" id="861"/>
    <lineage>
        <taxon>Bacteria</taxon>
        <taxon>Fusobacteriati</taxon>
        <taxon>Fusobacteriota</taxon>
        <taxon>Fusobacteriia</taxon>
        <taxon>Fusobacteriales</taxon>
        <taxon>Fusobacteriaceae</taxon>
        <taxon>Fusobacterium</taxon>
    </lineage>
</organism>
<dbReference type="InterPro" id="IPR000160">
    <property type="entry name" value="GGDEF_dom"/>
</dbReference>
<dbReference type="PANTHER" id="PTHR33121:SF70">
    <property type="entry name" value="SIGNALING PROTEIN YKOW"/>
    <property type="match status" value="1"/>
</dbReference>
<dbReference type="Pfam" id="PF00990">
    <property type="entry name" value="GGDEF"/>
    <property type="match status" value="1"/>
</dbReference>
<dbReference type="KEGG" id="ful:C4N20_10395"/>
<dbReference type="SUPFAM" id="SSF141868">
    <property type="entry name" value="EAL domain-like"/>
    <property type="match status" value="1"/>
</dbReference>
<dbReference type="Gene3D" id="3.30.450.20">
    <property type="entry name" value="PAS domain"/>
    <property type="match status" value="1"/>
</dbReference>
<dbReference type="InterPro" id="IPR029787">
    <property type="entry name" value="Nucleotide_cyclase"/>
</dbReference>
<dbReference type="Gene3D" id="3.20.20.450">
    <property type="entry name" value="EAL domain"/>
    <property type="match status" value="1"/>
</dbReference>
<dbReference type="InterPro" id="IPR001633">
    <property type="entry name" value="EAL_dom"/>
</dbReference>
<feature type="domain" description="GGDEF" evidence="3">
    <location>
        <begin position="356"/>
        <end position="479"/>
    </location>
</feature>
<evidence type="ECO:0000259" key="2">
    <source>
        <dbReference type="PROSITE" id="PS50883"/>
    </source>
</evidence>
<keyword evidence="1" id="KW-0812">Transmembrane</keyword>
<dbReference type="InterPro" id="IPR035919">
    <property type="entry name" value="EAL_sf"/>
</dbReference>
<feature type="domain" description="EAL" evidence="2">
    <location>
        <begin position="488"/>
        <end position="742"/>
    </location>
</feature>
<dbReference type="RefSeq" id="WP_005976073.1">
    <property type="nucleotide sequence ID" value="NZ_CABKNW010000001.1"/>
</dbReference>
<evidence type="ECO:0000313" key="4">
    <source>
        <dbReference type="EMBL" id="SQJ00312.1"/>
    </source>
</evidence>
<evidence type="ECO:0000256" key="1">
    <source>
        <dbReference type="SAM" id="Phobius"/>
    </source>
</evidence>
<dbReference type="InterPro" id="IPR043128">
    <property type="entry name" value="Rev_trsase/Diguanyl_cyclase"/>
</dbReference>
<name>A0AAX2J8P4_9FUSO</name>
<feature type="transmembrane region" description="Helical" evidence="1">
    <location>
        <begin position="12"/>
        <end position="33"/>
    </location>
</feature>
<accession>A0AAX2J8P4</accession>
<dbReference type="PANTHER" id="PTHR33121">
    <property type="entry name" value="CYCLIC DI-GMP PHOSPHODIESTERASE PDEF"/>
    <property type="match status" value="1"/>
</dbReference>
<evidence type="ECO:0000313" key="5">
    <source>
        <dbReference type="Proteomes" id="UP000249008"/>
    </source>
</evidence>
<dbReference type="GO" id="GO:0071111">
    <property type="term" value="F:cyclic-guanylate-specific phosphodiesterase activity"/>
    <property type="evidence" value="ECO:0007669"/>
    <property type="project" value="InterPro"/>
</dbReference>
<feature type="transmembrane region" description="Helical" evidence="1">
    <location>
        <begin position="294"/>
        <end position="314"/>
    </location>
</feature>
<reference evidence="4 5" key="1">
    <citation type="submission" date="2018-06" db="EMBL/GenBank/DDBJ databases">
        <authorList>
            <consortium name="Pathogen Informatics"/>
            <person name="Doyle S."/>
        </authorList>
    </citation>
    <scope>NUCLEOTIDE SEQUENCE [LARGE SCALE GENOMIC DNA]</scope>
    <source>
        <strain evidence="4 5">NCTC12112</strain>
    </source>
</reference>
<sequence length="744" mass="86980">MKKLKLKKKKIIASVIFFNIIIGIFVIVLMRYVQNLLYLDVNIHLSEVLNQNKEVITNKLKLEINNLNFISYLINEEIIKEETKNNEEINDDTIKNIFLKYYKSKNNKDVYFANKKGEAIFINKVIDITGRNYFKLSIQGINNISERIISRDNGEDMFVISVPIKYKRKIIGTVQKKFTPEEMYNICSVPLFSSKGNTYIINSQGYILVTSNYEKYNRETDNYFRMLYSEGNKEKSEQLKRSIKENKSGFIEIEGSKEDFYLTYTPIKEVYGWYLISTISTEIISRNGNTVVKIFYFILFIIIFVFLFSGLYFLDYKNKQQIQLENIAFIDNVTKGDSYNKFIVDLSQILLNNPEKKYHILKFDIKKFKYINSFYGFEFGNKVLTDIYKNNKEKLTTNERIARISADNFVILLEELSIERLNDILEPLNYDEGATIYFSGGLYSINDIFENVNLMVDKANIAANSVKEIMNKTLGFYSEEFNTQILKNEKLKKLIREAIDKKELMPYYQPKVNIHTNELVGAEALARWKTKEGKLISPFEFIPICEKTGMIVELDMIIFEKVLKFLKSNLDKRIECTPISVNFSKLHINDKNFFKNIMDKLDKYNIPTSLIEIEMTETVIFDNYKLIKNFIRELHKVRLMISMDDFGTGYSSLNMLKDIPIDILKIDKGFLDKGSNLQRRNIIFSAIVDLAQKLGIKVVVEGVETIENIELMKNSGCYIAQGYYYAKPMDEEEFQKIYEEGVVC</sequence>
<dbReference type="CDD" id="cd01948">
    <property type="entry name" value="EAL"/>
    <property type="match status" value="1"/>
</dbReference>
<evidence type="ECO:0000259" key="3">
    <source>
        <dbReference type="PROSITE" id="PS50887"/>
    </source>
</evidence>
<keyword evidence="1" id="KW-0472">Membrane</keyword>
<keyword evidence="1" id="KW-1133">Transmembrane helix</keyword>